<dbReference type="GO" id="GO:0032040">
    <property type="term" value="C:small-subunit processome"/>
    <property type="evidence" value="ECO:0007669"/>
    <property type="project" value="InterPro"/>
</dbReference>
<organism evidence="9">
    <name type="scientific">Trypanosoma congolense (strain IL3000)</name>
    <dbReference type="NCBI Taxonomy" id="1068625"/>
    <lineage>
        <taxon>Eukaryota</taxon>
        <taxon>Discoba</taxon>
        <taxon>Euglenozoa</taxon>
        <taxon>Kinetoplastea</taxon>
        <taxon>Metakinetoplastina</taxon>
        <taxon>Trypanosomatida</taxon>
        <taxon>Trypanosomatidae</taxon>
        <taxon>Trypanosoma</taxon>
        <taxon>Nannomonas</taxon>
    </lineage>
</organism>
<keyword evidence="3" id="KW-0690">Ribosome biogenesis</keyword>
<keyword evidence="8" id="KW-0732">Signal</keyword>
<evidence type="ECO:0000256" key="3">
    <source>
        <dbReference type="ARBA" id="ARBA00022517"/>
    </source>
</evidence>
<dbReference type="Pfam" id="PF04147">
    <property type="entry name" value="Nop14"/>
    <property type="match status" value="1"/>
</dbReference>
<dbReference type="GO" id="GO:0030692">
    <property type="term" value="C:Noc4p-Nop14p complex"/>
    <property type="evidence" value="ECO:0007669"/>
    <property type="project" value="TreeGrafter"/>
</dbReference>
<dbReference type="AlphaFoldDB" id="G0UJB2"/>
<keyword evidence="4" id="KW-0698">rRNA processing</keyword>
<accession>G0UJB2</accession>
<evidence type="ECO:0000313" key="9">
    <source>
        <dbReference type="EMBL" id="CCC89464.1"/>
    </source>
</evidence>
<dbReference type="PANTHER" id="PTHR23183">
    <property type="entry name" value="NOP14"/>
    <property type="match status" value="1"/>
</dbReference>
<evidence type="ECO:0000256" key="2">
    <source>
        <dbReference type="ARBA" id="ARBA00007466"/>
    </source>
</evidence>
<evidence type="ECO:0000256" key="8">
    <source>
        <dbReference type="SAM" id="SignalP"/>
    </source>
</evidence>
<reference evidence="9" key="1">
    <citation type="journal article" date="2012" name="Proc. Natl. Acad. Sci. U.S.A.">
        <title>Antigenic diversity is generated by distinct evolutionary mechanisms in African trypanosome species.</title>
        <authorList>
            <person name="Jackson A.P."/>
            <person name="Berry A."/>
            <person name="Aslett M."/>
            <person name="Allison H.C."/>
            <person name="Burton P."/>
            <person name="Vavrova-Anderson J."/>
            <person name="Brown R."/>
            <person name="Browne H."/>
            <person name="Corton N."/>
            <person name="Hauser H."/>
            <person name="Gamble J."/>
            <person name="Gilderthorp R."/>
            <person name="Marcello L."/>
            <person name="McQuillan J."/>
            <person name="Otto T.D."/>
            <person name="Quail M.A."/>
            <person name="Sanders M.J."/>
            <person name="van Tonder A."/>
            <person name="Ginger M.L."/>
            <person name="Field M.C."/>
            <person name="Barry J.D."/>
            <person name="Hertz-Fowler C."/>
            <person name="Berriman M."/>
        </authorList>
    </citation>
    <scope>NUCLEOTIDE SEQUENCE</scope>
    <source>
        <strain evidence="9">IL3000</strain>
    </source>
</reference>
<evidence type="ECO:0000256" key="7">
    <source>
        <dbReference type="SAM" id="MobiDB-lite"/>
    </source>
</evidence>
<feature type="chain" id="PRO_5003410590" evidence="8">
    <location>
        <begin position="32"/>
        <end position="383"/>
    </location>
</feature>
<name>G0UJB2_TRYCI</name>
<keyword evidence="5" id="KW-0539">Nucleus</keyword>
<comment type="similarity">
    <text evidence="2">Belongs to the NOP14 family.</text>
</comment>
<dbReference type="InterPro" id="IPR007276">
    <property type="entry name" value="Nop14"/>
</dbReference>
<evidence type="ECO:0000256" key="4">
    <source>
        <dbReference type="ARBA" id="ARBA00022552"/>
    </source>
</evidence>
<dbReference type="EMBL" id="HE575315">
    <property type="protein sequence ID" value="CCC89464.1"/>
    <property type="molecule type" value="Genomic_DNA"/>
</dbReference>
<evidence type="ECO:0000256" key="1">
    <source>
        <dbReference type="ARBA" id="ARBA00004604"/>
    </source>
</evidence>
<feature type="signal peptide" evidence="8">
    <location>
        <begin position="1"/>
        <end position="31"/>
    </location>
</feature>
<evidence type="ECO:0000256" key="5">
    <source>
        <dbReference type="ARBA" id="ARBA00023242"/>
    </source>
</evidence>
<proteinExistence type="inferred from homology"/>
<dbReference type="GO" id="GO:0030490">
    <property type="term" value="P:maturation of SSU-rRNA"/>
    <property type="evidence" value="ECO:0007669"/>
    <property type="project" value="TreeGrafter"/>
</dbReference>
<comment type="function">
    <text evidence="6">Involved in nucleolar processing of pre-18S ribosomal RNA. Has a role in the nuclear export of 40S pre-ribosomal subunit to the cytoplasm.</text>
</comment>
<feature type="region of interest" description="Disordered" evidence="7">
    <location>
        <begin position="350"/>
        <end position="383"/>
    </location>
</feature>
<dbReference type="VEuPathDB" id="TriTrypDB:TcIL3000_2_320"/>
<gene>
    <name evidence="9" type="ORF">TCIL3000_2_320</name>
</gene>
<evidence type="ECO:0000256" key="6">
    <source>
        <dbReference type="ARBA" id="ARBA00024695"/>
    </source>
</evidence>
<protein>
    <submittedName>
        <fullName evidence="9">Uncharacterized protein TCIL3000_2_320</fullName>
    </submittedName>
</protein>
<comment type="subcellular location">
    <subcellularLocation>
        <location evidence="1">Nucleus</location>
        <location evidence="1">Nucleolus</location>
    </subcellularLocation>
</comment>
<sequence length="383" mass="42393">MTDYRHGVTTPFFLFLSSVLLQMKLTSIAQARDYAVLAGLLCSCMLEGGKFCAEAIIAPLNLIALQVPRTCLEPTPLQGVCVPFPLVGRGERDVALLLTDDTSGPAEHVESINDNGKEGSTVADRVSGNSGEGNGEVEPPLKGTLAILETNISAERIVRYAYRLLSEQAEALHYLPAFDYCLAEPFLALHKRLEGATAPLPVTKGKRSRSADDKFPAHWKPSAAVRADHEALLEKMKLFSHDARSRRTPLMMRSFRPRPIRQFDPLLQAHEDAGGKEGMSTSALKSEVRLMKREIREDRKRVVRHLQAEANVERRQRERVAMEVEAQRERKYRELMGSLQAQQHIMKTVDGLQAKARSKKRKSISGLPGKEDGDFGGAAGEAT</sequence>
<dbReference type="PANTHER" id="PTHR23183:SF0">
    <property type="entry name" value="NUCLEOLAR PROTEIN 14"/>
    <property type="match status" value="1"/>
</dbReference>